<dbReference type="KEGG" id="bayd:BSPP4475_01365"/>
<dbReference type="AlphaFoldDB" id="A0AA48RFU5"/>
<dbReference type="Pfam" id="PF06114">
    <property type="entry name" value="Peptidase_M78"/>
    <property type="match status" value="1"/>
</dbReference>
<gene>
    <name evidence="2" type="ORF">BSPP4475_01365</name>
</gene>
<evidence type="ECO:0000313" key="2">
    <source>
        <dbReference type="EMBL" id="CAJ1000974.1"/>
    </source>
</evidence>
<organism evidence="2 3">
    <name type="scientific">Brevibacillus aydinogluensis</name>
    <dbReference type="NCBI Taxonomy" id="927786"/>
    <lineage>
        <taxon>Bacteria</taxon>
        <taxon>Bacillati</taxon>
        <taxon>Bacillota</taxon>
        <taxon>Bacilli</taxon>
        <taxon>Bacillales</taxon>
        <taxon>Paenibacillaceae</taxon>
        <taxon>Brevibacillus</taxon>
    </lineage>
</organism>
<protein>
    <recommendedName>
        <fullName evidence="1">IrrE N-terminal-like domain-containing protein</fullName>
    </recommendedName>
</protein>
<keyword evidence="3" id="KW-1185">Reference proteome</keyword>
<proteinExistence type="predicted"/>
<dbReference type="EMBL" id="OY569118">
    <property type="protein sequence ID" value="CAJ1000974.1"/>
    <property type="molecule type" value="Genomic_DNA"/>
</dbReference>
<reference evidence="2" key="1">
    <citation type="submission" date="2023-07" db="EMBL/GenBank/DDBJ databases">
        <authorList>
            <person name="Ivanov I."/>
            <person name="Teneva D."/>
            <person name="Stoikov I."/>
        </authorList>
    </citation>
    <scope>NUCLEOTIDE SEQUENCE</scope>
    <source>
        <strain evidence="2">4475</strain>
    </source>
</reference>
<dbReference type="Gene3D" id="1.10.10.2910">
    <property type="match status" value="1"/>
</dbReference>
<sequence>MIQSIQTIVQRLVRYYKTHSPYELAIARGYHVIYSPTLPERISGMFVPIGRRGVIFINTNVPSLRRPFIIAHELAHGVLRHEGERFTFQVDSHRLNWKRLSVQEKEAHLFSASLLLDELNFEDGMTIEQAAAVTGCPPKIIEIWLHEQTKARHGFSF</sequence>
<feature type="domain" description="IrrE N-terminal-like" evidence="1">
    <location>
        <begin position="28"/>
        <end position="121"/>
    </location>
</feature>
<dbReference type="InterPro" id="IPR010359">
    <property type="entry name" value="IrrE_HExxH"/>
</dbReference>
<dbReference type="Proteomes" id="UP001189619">
    <property type="component" value="Chromosome"/>
</dbReference>
<accession>A0AA48RFU5</accession>
<evidence type="ECO:0000259" key="1">
    <source>
        <dbReference type="Pfam" id="PF06114"/>
    </source>
</evidence>
<name>A0AA48RFU5_9BACL</name>
<evidence type="ECO:0000313" key="3">
    <source>
        <dbReference type="Proteomes" id="UP001189619"/>
    </source>
</evidence>
<dbReference type="RefSeq" id="WP_304414928.1">
    <property type="nucleotide sequence ID" value="NZ_OY569118.1"/>
</dbReference>